<name>A0A9N9CTF5_9GLOM</name>
<proteinExistence type="predicted"/>
<dbReference type="Proteomes" id="UP000789739">
    <property type="component" value="Unassembled WGS sequence"/>
</dbReference>
<organism evidence="1 2">
    <name type="scientific">Paraglomus brasilianum</name>
    <dbReference type="NCBI Taxonomy" id="144538"/>
    <lineage>
        <taxon>Eukaryota</taxon>
        <taxon>Fungi</taxon>
        <taxon>Fungi incertae sedis</taxon>
        <taxon>Mucoromycota</taxon>
        <taxon>Glomeromycotina</taxon>
        <taxon>Glomeromycetes</taxon>
        <taxon>Paraglomerales</taxon>
        <taxon>Paraglomeraceae</taxon>
        <taxon>Paraglomus</taxon>
    </lineage>
</organism>
<dbReference type="EMBL" id="CAJVPI010001473">
    <property type="protein sequence ID" value="CAG8614483.1"/>
    <property type="molecule type" value="Genomic_DNA"/>
</dbReference>
<accession>A0A9N9CTF5</accession>
<reference evidence="1" key="1">
    <citation type="submission" date="2021-06" db="EMBL/GenBank/DDBJ databases">
        <authorList>
            <person name="Kallberg Y."/>
            <person name="Tangrot J."/>
            <person name="Rosling A."/>
        </authorList>
    </citation>
    <scope>NUCLEOTIDE SEQUENCE</scope>
    <source>
        <strain evidence="1">BR232B</strain>
    </source>
</reference>
<sequence>MSSLRFNFSVDFRAKSFLLALCLSRPHHAIPSMLPMKTLNPFRNVKGCGVFDIGTMSVFKTPDPLNPTVRMVYFNTPRSDSTKFSLYDIYVNVIPKQGMQRQAEDNEGVNVGNTEDERNWRVPKLECLFISIYNHFYA</sequence>
<keyword evidence="2" id="KW-1185">Reference proteome</keyword>
<evidence type="ECO:0000313" key="2">
    <source>
        <dbReference type="Proteomes" id="UP000789739"/>
    </source>
</evidence>
<dbReference type="AlphaFoldDB" id="A0A9N9CTF5"/>
<evidence type="ECO:0000313" key="1">
    <source>
        <dbReference type="EMBL" id="CAG8614483.1"/>
    </source>
</evidence>
<gene>
    <name evidence="1" type="ORF">PBRASI_LOCUS8354</name>
</gene>
<protein>
    <submittedName>
        <fullName evidence="1">6233_t:CDS:1</fullName>
    </submittedName>
</protein>
<comment type="caution">
    <text evidence="1">The sequence shown here is derived from an EMBL/GenBank/DDBJ whole genome shotgun (WGS) entry which is preliminary data.</text>
</comment>